<keyword evidence="2" id="KW-1185">Reference proteome</keyword>
<dbReference type="EMBL" id="JAJA02000001">
    <property type="protein sequence ID" value="KWS02667.1"/>
    <property type="molecule type" value="Genomic_DNA"/>
</dbReference>
<gene>
    <name evidence="1" type="ORF">AZ78_0211</name>
</gene>
<organism evidence="1 2">
    <name type="scientific">Lysobacter capsici AZ78</name>
    <dbReference type="NCBI Taxonomy" id="1444315"/>
    <lineage>
        <taxon>Bacteria</taxon>
        <taxon>Pseudomonadati</taxon>
        <taxon>Pseudomonadota</taxon>
        <taxon>Gammaproteobacteria</taxon>
        <taxon>Lysobacterales</taxon>
        <taxon>Lysobacteraceae</taxon>
        <taxon>Lysobacter</taxon>
    </lineage>
</organism>
<evidence type="ECO:0000313" key="2">
    <source>
        <dbReference type="Proteomes" id="UP000023435"/>
    </source>
</evidence>
<dbReference type="Proteomes" id="UP000023435">
    <property type="component" value="Unassembled WGS sequence"/>
</dbReference>
<comment type="caution">
    <text evidence="1">The sequence shown here is derived from an EMBL/GenBank/DDBJ whole genome shotgun (WGS) entry which is preliminary data.</text>
</comment>
<proteinExistence type="predicted"/>
<name>A0A108U507_9GAMM</name>
<reference evidence="1 2" key="1">
    <citation type="journal article" date="2014" name="Genome Announc.">
        <title>Draft Genome Sequence of Lysobacter capsici AZ78, a Bacterium Antagonistic to Plant-Pathogenic Oomycetes.</title>
        <authorList>
            <person name="Puopolo G."/>
            <person name="Sonego P."/>
            <person name="Engelen K."/>
            <person name="Pertot I."/>
        </authorList>
    </citation>
    <scope>NUCLEOTIDE SEQUENCE [LARGE SCALE GENOMIC DNA]</scope>
    <source>
        <strain evidence="1 2">AZ78</strain>
    </source>
</reference>
<accession>A0A108U507</accession>
<evidence type="ECO:0000313" key="1">
    <source>
        <dbReference type="EMBL" id="KWS02667.1"/>
    </source>
</evidence>
<dbReference type="AlphaFoldDB" id="A0A108U507"/>
<sequence>MQLPPEACVKSEDGFASFFEQFVYEAPVRAAYSAPTVEVRDIKDPAKLLGSEQPGPFRIAMVDNQWSYNEPGKDAGQFARVKMDRTLNGDRMRVDFVKAEFSPDEEVTKTLGKPEAYVFEFKQGCWQLTQQLR</sequence>
<protein>
    <submittedName>
        <fullName evidence="1">Uncharacterized protein</fullName>
    </submittedName>
</protein>